<sequence length="299" mass="34965">MYTKLPRELRNMVYEALCPTDELIRLADPVCGPIWAGSEQYHVLDSDYVGNEVAIEAAETYYSRNHFDVDVGILDHFLSAQLPGGLKPYDLISHIRVRSGDEQVYKYIYMDGALDYDGLKLQLEYIRMVSTKLQHLKPLRLMNRLNIEFCVLTVNWWNPGYRFGLPLLTEVHLFNILETLRDTMYELKFASAKVTLTCDSFTDDRDYYDADNGTQEDSEEHDVAMETDEYSMRRDMTNLLALTEERWRKEQVGDSTWAPGKSFLSLLLPTYENDSNDPMVLLFRNNLERRWGTRHLLER</sequence>
<dbReference type="Proteomes" id="UP000799770">
    <property type="component" value="Unassembled WGS sequence"/>
</dbReference>
<proteinExistence type="predicted"/>
<gene>
    <name evidence="1" type="ORF">BDV96DRAFT_587433</name>
</gene>
<evidence type="ECO:0000313" key="1">
    <source>
        <dbReference type="EMBL" id="KAF2108564.1"/>
    </source>
</evidence>
<accession>A0A6A5YPD6</accession>
<dbReference type="EMBL" id="ML977347">
    <property type="protein sequence ID" value="KAF2108564.1"/>
    <property type="molecule type" value="Genomic_DNA"/>
</dbReference>
<name>A0A6A5YPD6_9PLEO</name>
<protein>
    <submittedName>
        <fullName evidence="1">Uncharacterized protein</fullName>
    </submittedName>
</protein>
<dbReference type="AlphaFoldDB" id="A0A6A5YPD6"/>
<dbReference type="OrthoDB" id="3801226at2759"/>
<keyword evidence="2" id="KW-1185">Reference proteome</keyword>
<organism evidence="1 2">
    <name type="scientific">Lophiotrema nucula</name>
    <dbReference type="NCBI Taxonomy" id="690887"/>
    <lineage>
        <taxon>Eukaryota</taxon>
        <taxon>Fungi</taxon>
        <taxon>Dikarya</taxon>
        <taxon>Ascomycota</taxon>
        <taxon>Pezizomycotina</taxon>
        <taxon>Dothideomycetes</taxon>
        <taxon>Pleosporomycetidae</taxon>
        <taxon>Pleosporales</taxon>
        <taxon>Lophiotremataceae</taxon>
        <taxon>Lophiotrema</taxon>
    </lineage>
</organism>
<reference evidence="1" key="1">
    <citation type="journal article" date="2020" name="Stud. Mycol.">
        <title>101 Dothideomycetes genomes: a test case for predicting lifestyles and emergence of pathogens.</title>
        <authorList>
            <person name="Haridas S."/>
            <person name="Albert R."/>
            <person name="Binder M."/>
            <person name="Bloem J."/>
            <person name="Labutti K."/>
            <person name="Salamov A."/>
            <person name="Andreopoulos B."/>
            <person name="Baker S."/>
            <person name="Barry K."/>
            <person name="Bills G."/>
            <person name="Bluhm B."/>
            <person name="Cannon C."/>
            <person name="Castanera R."/>
            <person name="Culley D."/>
            <person name="Daum C."/>
            <person name="Ezra D."/>
            <person name="Gonzalez J."/>
            <person name="Henrissat B."/>
            <person name="Kuo A."/>
            <person name="Liang C."/>
            <person name="Lipzen A."/>
            <person name="Lutzoni F."/>
            <person name="Magnuson J."/>
            <person name="Mondo S."/>
            <person name="Nolan M."/>
            <person name="Ohm R."/>
            <person name="Pangilinan J."/>
            <person name="Park H.-J."/>
            <person name="Ramirez L."/>
            <person name="Alfaro M."/>
            <person name="Sun H."/>
            <person name="Tritt A."/>
            <person name="Yoshinaga Y."/>
            <person name="Zwiers L.-H."/>
            <person name="Turgeon B."/>
            <person name="Goodwin S."/>
            <person name="Spatafora J."/>
            <person name="Crous P."/>
            <person name="Grigoriev I."/>
        </authorList>
    </citation>
    <scope>NUCLEOTIDE SEQUENCE</scope>
    <source>
        <strain evidence="1">CBS 627.86</strain>
    </source>
</reference>
<evidence type="ECO:0000313" key="2">
    <source>
        <dbReference type="Proteomes" id="UP000799770"/>
    </source>
</evidence>